<dbReference type="Proteomes" id="UP001162992">
    <property type="component" value="Chromosome 7"/>
</dbReference>
<gene>
    <name evidence="1" type="ORF">O6H91_07G029800</name>
</gene>
<organism evidence="1 2">
    <name type="scientific">Diphasiastrum complanatum</name>
    <name type="common">Issler's clubmoss</name>
    <name type="synonym">Lycopodium complanatum</name>
    <dbReference type="NCBI Taxonomy" id="34168"/>
    <lineage>
        <taxon>Eukaryota</taxon>
        <taxon>Viridiplantae</taxon>
        <taxon>Streptophyta</taxon>
        <taxon>Embryophyta</taxon>
        <taxon>Tracheophyta</taxon>
        <taxon>Lycopodiopsida</taxon>
        <taxon>Lycopodiales</taxon>
        <taxon>Lycopodiaceae</taxon>
        <taxon>Lycopodioideae</taxon>
        <taxon>Diphasiastrum</taxon>
    </lineage>
</organism>
<proteinExistence type="predicted"/>
<keyword evidence="2" id="KW-1185">Reference proteome</keyword>
<name>A0ACC2D3P0_DIPCM</name>
<sequence length="79" mass="9015">MAKRGCPCGVCESWNQPEICASCANLRLIEKYKLLKRLSQRREALHLRVNFLFVAKVFVGTSLVSSVLPYFAFMTFLLT</sequence>
<protein>
    <submittedName>
        <fullName evidence="1">Uncharacterized protein</fullName>
    </submittedName>
</protein>
<accession>A0ACC2D3P0</accession>
<evidence type="ECO:0000313" key="2">
    <source>
        <dbReference type="Proteomes" id="UP001162992"/>
    </source>
</evidence>
<dbReference type="EMBL" id="CM055098">
    <property type="protein sequence ID" value="KAJ7548842.1"/>
    <property type="molecule type" value="Genomic_DNA"/>
</dbReference>
<comment type="caution">
    <text evidence="1">The sequence shown here is derived from an EMBL/GenBank/DDBJ whole genome shotgun (WGS) entry which is preliminary data.</text>
</comment>
<reference evidence="2" key="1">
    <citation type="journal article" date="2024" name="Proc. Natl. Acad. Sci. U.S.A.">
        <title>Extraordinary preservation of gene collinearity over three hundred million years revealed in homosporous lycophytes.</title>
        <authorList>
            <person name="Li C."/>
            <person name="Wickell D."/>
            <person name="Kuo L.Y."/>
            <person name="Chen X."/>
            <person name="Nie B."/>
            <person name="Liao X."/>
            <person name="Peng D."/>
            <person name="Ji J."/>
            <person name="Jenkins J."/>
            <person name="Williams M."/>
            <person name="Shu S."/>
            <person name="Plott C."/>
            <person name="Barry K."/>
            <person name="Rajasekar S."/>
            <person name="Grimwood J."/>
            <person name="Han X."/>
            <person name="Sun S."/>
            <person name="Hou Z."/>
            <person name="He W."/>
            <person name="Dai G."/>
            <person name="Sun C."/>
            <person name="Schmutz J."/>
            <person name="Leebens-Mack J.H."/>
            <person name="Li F.W."/>
            <person name="Wang L."/>
        </authorList>
    </citation>
    <scope>NUCLEOTIDE SEQUENCE [LARGE SCALE GENOMIC DNA]</scope>
    <source>
        <strain evidence="2">cv. PW_Plant_1</strain>
    </source>
</reference>
<evidence type="ECO:0000313" key="1">
    <source>
        <dbReference type="EMBL" id="KAJ7548842.1"/>
    </source>
</evidence>